<sequence>MLLKGVPPSNGWSSRKNDTDLRRHDQKILRLGLELKDSDGFTHYWCTIIPALELAFKTSIHYLTGKTQEMLEKSWNPRLPYDTLRKYLVDIHPKASSFKIRFDKDRHHANRCMQDSFKYAKKIWDKSYKPPEFKLGDLVLVSTLNFNNIKPKEM</sequence>
<dbReference type="AlphaFoldDB" id="A0A9Q3D1U0"/>
<protein>
    <submittedName>
        <fullName evidence="1">Uncharacterized protein</fullName>
    </submittedName>
</protein>
<evidence type="ECO:0000313" key="2">
    <source>
        <dbReference type="Proteomes" id="UP000765509"/>
    </source>
</evidence>
<dbReference type="Proteomes" id="UP000765509">
    <property type="component" value="Unassembled WGS sequence"/>
</dbReference>
<gene>
    <name evidence="1" type="ORF">O181_032830</name>
</gene>
<reference evidence="1" key="1">
    <citation type="submission" date="2021-03" db="EMBL/GenBank/DDBJ databases">
        <title>Draft genome sequence of rust myrtle Austropuccinia psidii MF-1, a brazilian biotype.</title>
        <authorList>
            <person name="Quecine M.C."/>
            <person name="Pachon D.M.R."/>
            <person name="Bonatelli M.L."/>
            <person name="Correr F.H."/>
            <person name="Franceschini L.M."/>
            <person name="Leite T.F."/>
            <person name="Margarido G.R.A."/>
            <person name="Almeida C.A."/>
            <person name="Ferrarezi J.A."/>
            <person name="Labate C.A."/>
        </authorList>
    </citation>
    <scope>NUCLEOTIDE SEQUENCE</scope>
    <source>
        <strain evidence="1">MF-1</strain>
    </source>
</reference>
<accession>A0A9Q3D1U0</accession>
<keyword evidence="2" id="KW-1185">Reference proteome</keyword>
<comment type="caution">
    <text evidence="1">The sequence shown here is derived from an EMBL/GenBank/DDBJ whole genome shotgun (WGS) entry which is preliminary data.</text>
</comment>
<name>A0A9Q3D1U0_9BASI</name>
<proteinExistence type="predicted"/>
<dbReference type="EMBL" id="AVOT02011920">
    <property type="protein sequence ID" value="MBW0493115.1"/>
    <property type="molecule type" value="Genomic_DNA"/>
</dbReference>
<organism evidence="1 2">
    <name type="scientific">Austropuccinia psidii MF-1</name>
    <dbReference type="NCBI Taxonomy" id="1389203"/>
    <lineage>
        <taxon>Eukaryota</taxon>
        <taxon>Fungi</taxon>
        <taxon>Dikarya</taxon>
        <taxon>Basidiomycota</taxon>
        <taxon>Pucciniomycotina</taxon>
        <taxon>Pucciniomycetes</taxon>
        <taxon>Pucciniales</taxon>
        <taxon>Sphaerophragmiaceae</taxon>
        <taxon>Austropuccinia</taxon>
    </lineage>
</organism>
<evidence type="ECO:0000313" key="1">
    <source>
        <dbReference type="EMBL" id="MBW0493115.1"/>
    </source>
</evidence>